<name>A0AAU9IYB3_9CILI</name>
<reference evidence="6" key="1">
    <citation type="submission" date="2021-09" db="EMBL/GenBank/DDBJ databases">
        <authorList>
            <consortium name="AG Swart"/>
            <person name="Singh M."/>
            <person name="Singh A."/>
            <person name="Seah K."/>
            <person name="Emmerich C."/>
        </authorList>
    </citation>
    <scope>NUCLEOTIDE SEQUENCE</scope>
    <source>
        <strain evidence="6">ATCC30299</strain>
    </source>
</reference>
<dbReference type="GO" id="GO:0004806">
    <property type="term" value="F:triacylglycerol lipase activity"/>
    <property type="evidence" value="ECO:0007669"/>
    <property type="project" value="InterPro"/>
</dbReference>
<keyword evidence="7" id="KW-1185">Reference proteome</keyword>
<proteinExistence type="predicted"/>
<dbReference type="GO" id="GO:0016042">
    <property type="term" value="P:lipid catabolic process"/>
    <property type="evidence" value="ECO:0007669"/>
    <property type="project" value="UniProtKB-UniRule"/>
</dbReference>
<keyword evidence="2 4" id="KW-0442">Lipid degradation</keyword>
<dbReference type="PANTHER" id="PTHR14226:SF10">
    <property type="entry name" value="TRIACYLGLYCEROL LIPASE 4-RELATED"/>
    <property type="match status" value="1"/>
</dbReference>
<evidence type="ECO:0000256" key="1">
    <source>
        <dbReference type="ARBA" id="ARBA00022801"/>
    </source>
</evidence>
<feature type="short sequence motif" description="GXSXG" evidence="4">
    <location>
        <begin position="221"/>
        <end position="225"/>
    </location>
</feature>
<keyword evidence="1 4" id="KW-0378">Hydrolase</keyword>
<evidence type="ECO:0000313" key="7">
    <source>
        <dbReference type="Proteomes" id="UP001162131"/>
    </source>
</evidence>
<organism evidence="6 7">
    <name type="scientific">Blepharisma stoltei</name>
    <dbReference type="NCBI Taxonomy" id="1481888"/>
    <lineage>
        <taxon>Eukaryota</taxon>
        <taxon>Sar</taxon>
        <taxon>Alveolata</taxon>
        <taxon>Ciliophora</taxon>
        <taxon>Postciliodesmatophora</taxon>
        <taxon>Heterotrichea</taxon>
        <taxon>Heterotrichida</taxon>
        <taxon>Blepharismidae</taxon>
        <taxon>Blepharisma</taxon>
    </lineage>
</organism>
<sequence>MLEAVKNYKSYFTKKFACAAIEELIEVFEVTTEISDKLYSKLICCFWDLGEIILNLKKLERARDWKSWKSAAEELDRLEGKEPWKKREQSPLYDYILLRRRLKLIRNLRQRNDMNALVHYLRSGLVRGLGGSLNPSLYSKSLTDTKYLIMEYQDEVCSALKHILNSPDYPLKSKLTFFSDSRYSFGKTAFLMSGGGGLGIYHLGVVKALYEQDLLPKIIAGTSAGSMVAAFIGTTKWEEIPKWFEKGTIKYDDQSGLEGGPWIKKIKRLFNDGYLMDIKYLERFLRNTLGEITFEEAYEKTGTVLNITVSESSDYSDYRLLNYLTAPQVLVWSAVLASCAIPYIFESVELECKNHMGEIVPYHPSGLKFIDGSIKADLPTQKIAELFNVNAFIVSQTNPWIVPLLTPEDGGGSWGDTFNYKLFRLLKRMLLMEFQHRVQQLNVLNLCNTLSWWLGIFTQQYRGHVTIWPIPSIKDYVNILSNPTDDDIQRCIRKGQVRTFPKINMLKSIMAIEKTFDSCFQEIRERMHLKPVKIVESLEGEEEFEEIMEN</sequence>
<evidence type="ECO:0000259" key="5">
    <source>
        <dbReference type="PROSITE" id="PS51635"/>
    </source>
</evidence>
<evidence type="ECO:0000256" key="4">
    <source>
        <dbReference type="PROSITE-ProRule" id="PRU01161"/>
    </source>
</evidence>
<feature type="short sequence motif" description="GXGXXG" evidence="4">
    <location>
        <begin position="194"/>
        <end position="199"/>
    </location>
</feature>
<dbReference type="Proteomes" id="UP001162131">
    <property type="component" value="Unassembled WGS sequence"/>
</dbReference>
<dbReference type="AlphaFoldDB" id="A0AAU9IYB3"/>
<dbReference type="Gene3D" id="3.40.1090.10">
    <property type="entry name" value="Cytosolic phospholipase A2 catalytic domain"/>
    <property type="match status" value="2"/>
</dbReference>
<dbReference type="InterPro" id="IPR050301">
    <property type="entry name" value="NTE"/>
</dbReference>
<protein>
    <recommendedName>
        <fullName evidence="5">PNPLA domain-containing protein</fullName>
    </recommendedName>
</protein>
<evidence type="ECO:0000313" key="6">
    <source>
        <dbReference type="EMBL" id="CAG9319550.1"/>
    </source>
</evidence>
<feature type="domain" description="PNPLA" evidence="5">
    <location>
        <begin position="190"/>
        <end position="384"/>
    </location>
</feature>
<dbReference type="Pfam" id="PF11815">
    <property type="entry name" value="DUF3336"/>
    <property type="match status" value="1"/>
</dbReference>
<dbReference type="InterPro" id="IPR016035">
    <property type="entry name" value="Acyl_Trfase/lysoPLipase"/>
</dbReference>
<dbReference type="SUPFAM" id="SSF52151">
    <property type="entry name" value="FabD/lysophospholipase-like"/>
    <property type="match status" value="1"/>
</dbReference>
<comment type="caution">
    <text evidence="6">The sequence shown here is derived from an EMBL/GenBank/DDBJ whole genome shotgun (WGS) entry which is preliminary data.</text>
</comment>
<dbReference type="PANTHER" id="PTHR14226">
    <property type="entry name" value="NEUROPATHY TARGET ESTERASE/SWISS CHEESE D.MELANOGASTER"/>
    <property type="match status" value="1"/>
</dbReference>
<comment type="caution">
    <text evidence="4">Lacks conserved residue(s) required for the propagation of feature annotation.</text>
</comment>
<dbReference type="InterPro" id="IPR002641">
    <property type="entry name" value="PNPLA_dom"/>
</dbReference>
<evidence type="ECO:0000256" key="3">
    <source>
        <dbReference type="ARBA" id="ARBA00023098"/>
    </source>
</evidence>
<dbReference type="Pfam" id="PF01734">
    <property type="entry name" value="Patatin"/>
    <property type="match status" value="1"/>
</dbReference>
<evidence type="ECO:0000256" key="2">
    <source>
        <dbReference type="ARBA" id="ARBA00022963"/>
    </source>
</evidence>
<dbReference type="EMBL" id="CAJZBQ010000023">
    <property type="protein sequence ID" value="CAG9319550.1"/>
    <property type="molecule type" value="Genomic_DNA"/>
</dbReference>
<gene>
    <name evidence="6" type="ORF">BSTOLATCC_MIC24101</name>
</gene>
<feature type="active site" description="Proton acceptor" evidence="4">
    <location>
        <position position="371"/>
    </location>
</feature>
<dbReference type="PROSITE" id="PS51635">
    <property type="entry name" value="PNPLA"/>
    <property type="match status" value="1"/>
</dbReference>
<dbReference type="InterPro" id="IPR021771">
    <property type="entry name" value="Triacylglycerol_lipase_N"/>
</dbReference>
<feature type="active site" description="Nucleophile" evidence="4">
    <location>
        <position position="223"/>
    </location>
</feature>
<keyword evidence="3 4" id="KW-0443">Lipid metabolism</keyword>
<accession>A0AAU9IYB3</accession>